<evidence type="ECO:0000313" key="1">
    <source>
        <dbReference type="EMBL" id="GAG90609.1"/>
    </source>
</evidence>
<reference evidence="1" key="1">
    <citation type="journal article" date="2014" name="Front. Microbiol.">
        <title>High frequency of phylogenetically diverse reductive dehalogenase-homologous genes in deep subseafloor sedimentary metagenomes.</title>
        <authorList>
            <person name="Kawai M."/>
            <person name="Futagami T."/>
            <person name="Toyoda A."/>
            <person name="Takaki Y."/>
            <person name="Nishi S."/>
            <person name="Hori S."/>
            <person name="Arai W."/>
            <person name="Tsubouchi T."/>
            <person name="Morono Y."/>
            <person name="Uchiyama I."/>
            <person name="Ito T."/>
            <person name="Fujiyama A."/>
            <person name="Inagaki F."/>
            <person name="Takami H."/>
        </authorList>
    </citation>
    <scope>NUCLEOTIDE SEQUENCE</scope>
    <source>
        <strain evidence="1">Expedition CK06-06</strain>
    </source>
</reference>
<accession>X1B4G4</accession>
<feature type="non-terminal residue" evidence="1">
    <location>
        <position position="72"/>
    </location>
</feature>
<dbReference type="AlphaFoldDB" id="X1B4G4"/>
<protein>
    <submittedName>
        <fullName evidence="1">Uncharacterized protein</fullName>
    </submittedName>
</protein>
<gene>
    <name evidence="1" type="ORF">S01H4_50188</name>
</gene>
<name>X1B4G4_9ZZZZ</name>
<dbReference type="EMBL" id="BART01028472">
    <property type="protein sequence ID" value="GAG90609.1"/>
    <property type="molecule type" value="Genomic_DNA"/>
</dbReference>
<organism evidence="1">
    <name type="scientific">marine sediment metagenome</name>
    <dbReference type="NCBI Taxonomy" id="412755"/>
    <lineage>
        <taxon>unclassified sequences</taxon>
        <taxon>metagenomes</taxon>
        <taxon>ecological metagenomes</taxon>
    </lineage>
</organism>
<comment type="caution">
    <text evidence="1">The sequence shown here is derived from an EMBL/GenBank/DDBJ whole genome shotgun (WGS) entry which is preliminary data.</text>
</comment>
<sequence>MTASFPQNEHNQLCPYVQSLAYQAKTAFADEPGRTKILTVPIRLGEGKRLLQKSFIALGKKLRVSGSAVRRA</sequence>
<proteinExistence type="predicted"/>